<dbReference type="InterPro" id="IPR008003">
    <property type="entry name" value="DUF739"/>
</dbReference>
<dbReference type="GO" id="GO:0003677">
    <property type="term" value="F:DNA binding"/>
    <property type="evidence" value="ECO:0007669"/>
    <property type="project" value="InterPro"/>
</dbReference>
<reference evidence="2 3" key="1">
    <citation type="submission" date="2016-11" db="EMBL/GenBank/DDBJ databases">
        <authorList>
            <person name="Jaros S."/>
            <person name="Januszkiewicz K."/>
            <person name="Wedrychowicz H."/>
        </authorList>
    </citation>
    <scope>NUCLEOTIDE SEQUENCE [LARGE SCALE GENOMIC DNA]</scope>
    <source>
        <strain evidence="2 3">DSM 21864</strain>
    </source>
</reference>
<evidence type="ECO:0000313" key="2">
    <source>
        <dbReference type="EMBL" id="SHI89545.1"/>
    </source>
</evidence>
<feature type="domain" description="HTH cro/C1-type" evidence="1">
    <location>
        <begin position="11"/>
        <end position="62"/>
    </location>
</feature>
<dbReference type="CDD" id="cd00093">
    <property type="entry name" value="HTH_XRE"/>
    <property type="match status" value="1"/>
</dbReference>
<dbReference type="SUPFAM" id="SSF47413">
    <property type="entry name" value="lambda repressor-like DNA-binding domains"/>
    <property type="match status" value="1"/>
</dbReference>
<organism evidence="2 3">
    <name type="scientific">Clostridium amylolyticum</name>
    <dbReference type="NCBI Taxonomy" id="1121298"/>
    <lineage>
        <taxon>Bacteria</taxon>
        <taxon>Bacillati</taxon>
        <taxon>Bacillota</taxon>
        <taxon>Clostridia</taxon>
        <taxon>Eubacteriales</taxon>
        <taxon>Clostridiaceae</taxon>
        <taxon>Clostridium</taxon>
    </lineage>
</organism>
<proteinExistence type="predicted"/>
<dbReference type="EMBL" id="FQZO01000002">
    <property type="protein sequence ID" value="SHI89545.1"/>
    <property type="molecule type" value="Genomic_DNA"/>
</dbReference>
<dbReference type="OrthoDB" id="2418220at2"/>
<dbReference type="InterPro" id="IPR001387">
    <property type="entry name" value="Cro/C1-type_HTH"/>
</dbReference>
<gene>
    <name evidence="2" type="ORF">SAMN05444401_1713</name>
</gene>
<accession>A0A1M6EVS4</accession>
<dbReference type="RefSeq" id="WP_073005521.1">
    <property type="nucleotide sequence ID" value="NZ_FQZO01000002.1"/>
</dbReference>
<dbReference type="AlphaFoldDB" id="A0A1M6EVS4"/>
<dbReference type="Gene3D" id="1.10.260.40">
    <property type="entry name" value="lambda repressor-like DNA-binding domains"/>
    <property type="match status" value="1"/>
</dbReference>
<keyword evidence="3" id="KW-1185">Reference proteome</keyword>
<name>A0A1M6EVS4_9CLOT</name>
<dbReference type="Pfam" id="PF05339">
    <property type="entry name" value="DUF739"/>
    <property type="match status" value="1"/>
</dbReference>
<dbReference type="InterPro" id="IPR010982">
    <property type="entry name" value="Lambda_DNA-bd_dom_sf"/>
</dbReference>
<sequence>MAFDYSKLHGKIREKCKTQAEFAKRMGMSRTTLSAKLNNNSEFTQQEINKATELLNLQQIEIPIYFFAIKVQKTEQK</sequence>
<protein>
    <recommendedName>
        <fullName evidence="1">HTH cro/C1-type domain-containing protein</fullName>
    </recommendedName>
</protein>
<dbReference type="PROSITE" id="PS50943">
    <property type="entry name" value="HTH_CROC1"/>
    <property type="match status" value="1"/>
</dbReference>
<dbReference type="Proteomes" id="UP000184080">
    <property type="component" value="Unassembled WGS sequence"/>
</dbReference>
<evidence type="ECO:0000313" key="3">
    <source>
        <dbReference type="Proteomes" id="UP000184080"/>
    </source>
</evidence>
<evidence type="ECO:0000259" key="1">
    <source>
        <dbReference type="PROSITE" id="PS50943"/>
    </source>
</evidence>
<dbReference type="STRING" id="1121298.SAMN05444401_1713"/>